<name>A0ACC1YUM6_MELAZ</name>
<keyword evidence="2" id="KW-1185">Reference proteome</keyword>
<sequence>MDKSNDSPVTVTVDSNCGERNCNAVAAKKWFRRSGEGSDRQKPVSCEGVSRQFQGERDRKLRMISSGRPSSGGEEYHRAQQTATRPARSSLNPSANEWSPCSERAPEEDRCLFLTFSNGYPLAESQIVSFFTK</sequence>
<protein>
    <submittedName>
        <fullName evidence="1">Histidine phosphatase superfamily, clade-1</fullName>
    </submittedName>
</protein>
<comment type="caution">
    <text evidence="1">The sequence shown here is derived from an EMBL/GenBank/DDBJ whole genome shotgun (WGS) entry which is preliminary data.</text>
</comment>
<accession>A0ACC1YUM6</accession>
<gene>
    <name evidence="1" type="ORF">OWV82_000359</name>
</gene>
<organism evidence="1 2">
    <name type="scientific">Melia azedarach</name>
    <name type="common">Chinaberry tree</name>
    <dbReference type="NCBI Taxonomy" id="155640"/>
    <lineage>
        <taxon>Eukaryota</taxon>
        <taxon>Viridiplantae</taxon>
        <taxon>Streptophyta</taxon>
        <taxon>Embryophyta</taxon>
        <taxon>Tracheophyta</taxon>
        <taxon>Spermatophyta</taxon>
        <taxon>Magnoliopsida</taxon>
        <taxon>eudicotyledons</taxon>
        <taxon>Gunneridae</taxon>
        <taxon>Pentapetalae</taxon>
        <taxon>rosids</taxon>
        <taxon>malvids</taxon>
        <taxon>Sapindales</taxon>
        <taxon>Meliaceae</taxon>
        <taxon>Melia</taxon>
    </lineage>
</organism>
<dbReference type="EMBL" id="CM051394">
    <property type="protein sequence ID" value="KAJ4727233.1"/>
    <property type="molecule type" value="Genomic_DNA"/>
</dbReference>
<evidence type="ECO:0000313" key="1">
    <source>
        <dbReference type="EMBL" id="KAJ4727233.1"/>
    </source>
</evidence>
<proteinExistence type="predicted"/>
<reference evidence="1 2" key="1">
    <citation type="journal article" date="2023" name="Science">
        <title>Complex scaffold remodeling in plant triterpene biosynthesis.</title>
        <authorList>
            <person name="De La Pena R."/>
            <person name="Hodgson H."/>
            <person name="Liu J.C."/>
            <person name="Stephenson M.J."/>
            <person name="Martin A.C."/>
            <person name="Owen C."/>
            <person name="Harkess A."/>
            <person name="Leebens-Mack J."/>
            <person name="Jimenez L.E."/>
            <person name="Osbourn A."/>
            <person name="Sattely E.S."/>
        </authorList>
    </citation>
    <scope>NUCLEOTIDE SEQUENCE [LARGE SCALE GENOMIC DNA]</scope>
    <source>
        <strain evidence="2">cv. JPN11</strain>
        <tissue evidence="1">Leaf</tissue>
    </source>
</reference>
<dbReference type="Proteomes" id="UP001164539">
    <property type="component" value="Chromosome 1"/>
</dbReference>
<evidence type="ECO:0000313" key="2">
    <source>
        <dbReference type="Proteomes" id="UP001164539"/>
    </source>
</evidence>